<dbReference type="HOGENOM" id="CLU_014804_0_0_1"/>
<evidence type="ECO:0000256" key="1">
    <source>
        <dbReference type="SAM" id="MobiDB-lite"/>
    </source>
</evidence>
<feature type="compositionally biased region" description="Polar residues" evidence="1">
    <location>
        <begin position="413"/>
        <end position="425"/>
    </location>
</feature>
<evidence type="ECO:0000313" key="3">
    <source>
        <dbReference type="Proteomes" id="UP000030669"/>
    </source>
</evidence>
<dbReference type="KEGG" id="gtr:GLOTRDRAFT_140472"/>
<dbReference type="Proteomes" id="UP000030669">
    <property type="component" value="Unassembled WGS sequence"/>
</dbReference>
<feature type="compositionally biased region" description="Low complexity" evidence="1">
    <location>
        <begin position="28"/>
        <end position="71"/>
    </location>
</feature>
<name>S7Q033_GLOTA</name>
<feature type="compositionally biased region" description="Low complexity" evidence="1">
    <location>
        <begin position="207"/>
        <end position="226"/>
    </location>
</feature>
<sequence>MQQRRPAAANGLGLVMPRPVLPHRRSASLRSGLASPRTPMNCASPPSSFFFNASTSSRRSRDSGSSWNSSNGDEADAVEAEWTSDHIKLLQRTMDALPSNILTPFTGPVPPSNLLDKMAKGLVDTADWPHSLRATRARIVELARSRAKGGDDIEVFKATTNTPPRRSLRQQTSLDSIEGNRPDLQSDTIIRLSTRLQKVERVLSFQPTSRPSTPSSRSSVSENVPSILPSSSCFISRPELLRYPFSAAQPLDMSENPPSNNRVSRLRRYDSFVSAATSSRPFKRAPSFSSSSDSSRMSIVVAGKDNAPSSDEEEKSRSRKAKKPRTKAESPVRISMALSNSSSRSSDTKKDDSDYSANSLSSSSTKVSASGAKSTSNSTKNPSSPTSRRLPMNIQRNPSILGGLLPGVKEQESSFATKTSGSLPGSTAPRPTSLHPPRTLRRVKRTELRSPVRKIGRKISFGSLGADHGGDDDDHNYPSTGSMESSGSGSGLGDAFQLK</sequence>
<feature type="region of interest" description="Disordered" evidence="1">
    <location>
        <begin position="303"/>
        <end position="499"/>
    </location>
</feature>
<feature type="region of interest" description="Disordered" evidence="1">
    <location>
        <begin position="1"/>
        <end position="74"/>
    </location>
</feature>
<dbReference type="eggNOG" id="ENOG502SFB5">
    <property type="taxonomic scope" value="Eukaryota"/>
</dbReference>
<dbReference type="EMBL" id="KB469307">
    <property type="protein sequence ID" value="EPQ52887.1"/>
    <property type="molecule type" value="Genomic_DNA"/>
</dbReference>
<evidence type="ECO:0000313" key="2">
    <source>
        <dbReference type="EMBL" id="EPQ52887.1"/>
    </source>
</evidence>
<accession>S7Q033</accession>
<dbReference type="GeneID" id="19304536"/>
<feature type="region of interest" description="Disordered" evidence="1">
    <location>
        <begin position="203"/>
        <end position="226"/>
    </location>
</feature>
<organism evidence="2 3">
    <name type="scientific">Gloeophyllum trabeum (strain ATCC 11539 / FP-39264 / Madison 617)</name>
    <name type="common">Brown rot fungus</name>
    <dbReference type="NCBI Taxonomy" id="670483"/>
    <lineage>
        <taxon>Eukaryota</taxon>
        <taxon>Fungi</taxon>
        <taxon>Dikarya</taxon>
        <taxon>Basidiomycota</taxon>
        <taxon>Agaricomycotina</taxon>
        <taxon>Agaricomycetes</taxon>
        <taxon>Gloeophyllales</taxon>
        <taxon>Gloeophyllaceae</taxon>
        <taxon>Gloeophyllum</taxon>
    </lineage>
</organism>
<proteinExistence type="predicted"/>
<feature type="compositionally biased region" description="Low complexity" evidence="1">
    <location>
        <begin position="355"/>
        <end position="387"/>
    </location>
</feature>
<dbReference type="AlphaFoldDB" id="S7Q033"/>
<dbReference type="STRING" id="670483.S7Q033"/>
<feature type="compositionally biased region" description="Polar residues" evidence="1">
    <location>
        <begin position="158"/>
        <end position="175"/>
    </location>
</feature>
<dbReference type="OMA" id="DLEWEWK"/>
<feature type="compositionally biased region" description="Low complexity" evidence="1">
    <location>
        <begin position="335"/>
        <end position="345"/>
    </location>
</feature>
<dbReference type="OrthoDB" id="433738at2759"/>
<gene>
    <name evidence="2" type="ORF">GLOTRDRAFT_140472</name>
</gene>
<feature type="region of interest" description="Disordered" evidence="1">
    <location>
        <begin position="157"/>
        <end position="182"/>
    </location>
</feature>
<keyword evidence="3" id="KW-1185">Reference proteome</keyword>
<reference evidence="2 3" key="1">
    <citation type="journal article" date="2012" name="Science">
        <title>The Paleozoic origin of enzymatic lignin decomposition reconstructed from 31 fungal genomes.</title>
        <authorList>
            <person name="Floudas D."/>
            <person name="Binder M."/>
            <person name="Riley R."/>
            <person name="Barry K."/>
            <person name="Blanchette R.A."/>
            <person name="Henrissat B."/>
            <person name="Martinez A.T."/>
            <person name="Otillar R."/>
            <person name="Spatafora J.W."/>
            <person name="Yadav J.S."/>
            <person name="Aerts A."/>
            <person name="Benoit I."/>
            <person name="Boyd A."/>
            <person name="Carlson A."/>
            <person name="Copeland A."/>
            <person name="Coutinho P.M."/>
            <person name="de Vries R.P."/>
            <person name="Ferreira P."/>
            <person name="Findley K."/>
            <person name="Foster B."/>
            <person name="Gaskell J."/>
            <person name="Glotzer D."/>
            <person name="Gorecki P."/>
            <person name="Heitman J."/>
            <person name="Hesse C."/>
            <person name="Hori C."/>
            <person name="Igarashi K."/>
            <person name="Jurgens J.A."/>
            <person name="Kallen N."/>
            <person name="Kersten P."/>
            <person name="Kohler A."/>
            <person name="Kuees U."/>
            <person name="Kumar T.K.A."/>
            <person name="Kuo A."/>
            <person name="LaButti K."/>
            <person name="Larrondo L.F."/>
            <person name="Lindquist E."/>
            <person name="Ling A."/>
            <person name="Lombard V."/>
            <person name="Lucas S."/>
            <person name="Lundell T."/>
            <person name="Martin R."/>
            <person name="McLaughlin D.J."/>
            <person name="Morgenstern I."/>
            <person name="Morin E."/>
            <person name="Murat C."/>
            <person name="Nagy L.G."/>
            <person name="Nolan M."/>
            <person name="Ohm R.A."/>
            <person name="Patyshakuliyeva A."/>
            <person name="Rokas A."/>
            <person name="Ruiz-Duenas F.J."/>
            <person name="Sabat G."/>
            <person name="Salamov A."/>
            <person name="Samejima M."/>
            <person name="Schmutz J."/>
            <person name="Slot J.C."/>
            <person name="St John F."/>
            <person name="Stenlid J."/>
            <person name="Sun H."/>
            <person name="Sun S."/>
            <person name="Syed K."/>
            <person name="Tsang A."/>
            <person name="Wiebenga A."/>
            <person name="Young D."/>
            <person name="Pisabarro A."/>
            <person name="Eastwood D.C."/>
            <person name="Martin F."/>
            <person name="Cullen D."/>
            <person name="Grigoriev I.V."/>
            <person name="Hibbett D.S."/>
        </authorList>
    </citation>
    <scope>NUCLEOTIDE SEQUENCE [LARGE SCALE GENOMIC DNA]</scope>
    <source>
        <strain evidence="2 3">ATCC 11539</strain>
    </source>
</reference>
<dbReference type="RefSeq" id="XP_007869122.1">
    <property type="nucleotide sequence ID" value="XM_007870931.1"/>
</dbReference>
<protein>
    <submittedName>
        <fullName evidence="2">Uncharacterized protein</fullName>
    </submittedName>
</protein>